<evidence type="ECO:0000259" key="7">
    <source>
        <dbReference type="PROSITE" id="PS51918"/>
    </source>
</evidence>
<evidence type="ECO:0000313" key="8">
    <source>
        <dbReference type="EMBL" id="MFD2169322.1"/>
    </source>
</evidence>
<feature type="domain" description="Radical SAM core" evidence="7">
    <location>
        <begin position="315"/>
        <end position="542"/>
    </location>
</feature>
<dbReference type="SFLD" id="SFLDS00029">
    <property type="entry name" value="Radical_SAM"/>
    <property type="match status" value="1"/>
</dbReference>
<protein>
    <submittedName>
        <fullName evidence="8">B12-binding domain-containing radical SAM protein</fullName>
    </submittedName>
</protein>
<keyword evidence="5" id="KW-0411">Iron-sulfur</keyword>
<keyword evidence="4" id="KW-0408">Iron</keyword>
<proteinExistence type="predicted"/>
<evidence type="ECO:0000256" key="1">
    <source>
        <dbReference type="ARBA" id="ARBA00001966"/>
    </source>
</evidence>
<keyword evidence="2" id="KW-0949">S-adenosyl-L-methionine</keyword>
<feature type="domain" description="B12-binding" evidence="6">
    <location>
        <begin position="127"/>
        <end position="272"/>
    </location>
</feature>
<dbReference type="PROSITE" id="PS51332">
    <property type="entry name" value="B12_BINDING"/>
    <property type="match status" value="1"/>
</dbReference>
<accession>A0ABW4ZTK8</accession>
<evidence type="ECO:0000256" key="2">
    <source>
        <dbReference type="ARBA" id="ARBA00022691"/>
    </source>
</evidence>
<comment type="caution">
    <text evidence="8">The sequence shown here is derived from an EMBL/GenBank/DDBJ whole genome shotgun (WGS) entry which is preliminary data.</text>
</comment>
<dbReference type="Gene3D" id="3.80.30.20">
    <property type="entry name" value="tm_1862 like domain"/>
    <property type="match status" value="1"/>
</dbReference>
<dbReference type="PROSITE" id="PS51918">
    <property type="entry name" value="RADICAL_SAM"/>
    <property type="match status" value="1"/>
</dbReference>
<organism evidence="8 9">
    <name type="scientific">Tumebacillus lipolyticus</name>
    <dbReference type="NCBI Taxonomy" id="1280370"/>
    <lineage>
        <taxon>Bacteria</taxon>
        <taxon>Bacillati</taxon>
        <taxon>Bacillota</taxon>
        <taxon>Bacilli</taxon>
        <taxon>Bacillales</taxon>
        <taxon>Alicyclobacillaceae</taxon>
        <taxon>Tumebacillus</taxon>
    </lineage>
</organism>
<evidence type="ECO:0000256" key="3">
    <source>
        <dbReference type="ARBA" id="ARBA00022723"/>
    </source>
</evidence>
<sequence length="758" mass="86194">MKALLVYPPITDPTSGYHSLCYLETYARKHGFEQIDIIDVNIESLLYTMRPDQFAKIKSHCAKRRAQLLAQPELNGLEQLELNLLWRSEGIEEMHVHNAIHIMRDQDRFFDYRQYRYAGEVLHRWLNILSLLAYPGQFPGFTLPVRHMFNLLSTSDMADHEVCDRIAAPFLDYVQNELIAQIVKEGYRVLGVNITYCAQLPFALSIARIVRKHCPEIKILFGGTEVADVWKYLNQKSDFFDIFDVADACVVGEGEQAFLTLLRGVETGFAFDAPIPNVLFHPKYGFGVGEPEIQYFPIVDLPTPDYQKLSWEKYLAPYSYVYYSPSRGCYWNKCTFCDYGLNFESPTSPWRQNPVDKIYEDLQAIAAQGHKYIYFSVDVLAPSLLLKLSEKIVSIPEAERLDIRWGAEIRLETYWSPERCQTLKQAGCTDISVGYESGNQRILDLINKGTKVEQIKETMQNFADAGIGVQMMGFTGFPTETFEDAMQSVDFLKNSRSNWTFGGLGEFTLTPGAIVAKEPERFQVEDVSANQNETIVRSLSFTVAGNSLSADETTKLENAKRGLSASDFNRPFVGGVDTGHTMFYHDRYGTNILRALRPYENGLADESDAVWVLNGRIAEDFGEYPVDSLLSEKQLSEWHREALSEKNGLTASILQERMQKFTREASQHAGARRQYFIRTDGMAYPFPQEMLDFLASFAEGRTVQACLAGRQESDHDSIRKLIAHSIRHHFLREAFVDGRSAHHSSAMNGVVEGVLYHA</sequence>
<dbReference type="Pfam" id="PF04055">
    <property type="entry name" value="Radical_SAM"/>
    <property type="match status" value="1"/>
</dbReference>
<dbReference type="SMART" id="SM00729">
    <property type="entry name" value="Elp3"/>
    <property type="match status" value="1"/>
</dbReference>
<dbReference type="InterPro" id="IPR058240">
    <property type="entry name" value="rSAM_sf"/>
</dbReference>
<dbReference type="InterPro" id="IPR023404">
    <property type="entry name" value="rSAM_horseshoe"/>
</dbReference>
<evidence type="ECO:0000256" key="4">
    <source>
        <dbReference type="ARBA" id="ARBA00023004"/>
    </source>
</evidence>
<keyword evidence="9" id="KW-1185">Reference proteome</keyword>
<dbReference type="InterPro" id="IPR006158">
    <property type="entry name" value="Cobalamin-bd"/>
</dbReference>
<dbReference type="RefSeq" id="WP_386044366.1">
    <property type="nucleotide sequence ID" value="NZ_JBHUIO010000002.1"/>
</dbReference>
<dbReference type="SFLD" id="SFLDG01082">
    <property type="entry name" value="B12-binding_domain_containing"/>
    <property type="match status" value="1"/>
</dbReference>
<evidence type="ECO:0000259" key="6">
    <source>
        <dbReference type="PROSITE" id="PS51332"/>
    </source>
</evidence>
<evidence type="ECO:0000256" key="5">
    <source>
        <dbReference type="ARBA" id="ARBA00023014"/>
    </source>
</evidence>
<dbReference type="InterPro" id="IPR006638">
    <property type="entry name" value="Elp3/MiaA/NifB-like_rSAM"/>
</dbReference>
<reference evidence="9" key="1">
    <citation type="journal article" date="2019" name="Int. J. Syst. Evol. Microbiol.">
        <title>The Global Catalogue of Microorganisms (GCM) 10K type strain sequencing project: providing services to taxonomists for standard genome sequencing and annotation.</title>
        <authorList>
            <consortium name="The Broad Institute Genomics Platform"/>
            <consortium name="The Broad Institute Genome Sequencing Center for Infectious Disease"/>
            <person name="Wu L."/>
            <person name="Ma J."/>
        </authorList>
    </citation>
    <scope>NUCLEOTIDE SEQUENCE [LARGE SCALE GENOMIC DNA]</scope>
    <source>
        <strain evidence="9">CGMCC 1.13574</strain>
    </source>
</reference>
<evidence type="ECO:0000313" key="9">
    <source>
        <dbReference type="Proteomes" id="UP001597343"/>
    </source>
</evidence>
<keyword evidence="3" id="KW-0479">Metal-binding</keyword>
<dbReference type="Gene3D" id="3.40.50.280">
    <property type="entry name" value="Cobalamin-binding domain"/>
    <property type="match status" value="1"/>
</dbReference>
<dbReference type="SUPFAM" id="SSF102114">
    <property type="entry name" value="Radical SAM enzymes"/>
    <property type="match status" value="1"/>
</dbReference>
<dbReference type="InterPro" id="IPR051198">
    <property type="entry name" value="BchE-like"/>
</dbReference>
<name>A0ABW4ZTK8_9BACL</name>
<dbReference type="EMBL" id="JBHUIO010000002">
    <property type="protein sequence ID" value="MFD2169322.1"/>
    <property type="molecule type" value="Genomic_DNA"/>
</dbReference>
<dbReference type="InterPro" id="IPR007197">
    <property type="entry name" value="rSAM"/>
</dbReference>
<dbReference type="PANTHER" id="PTHR43409">
    <property type="entry name" value="ANAEROBIC MAGNESIUM-PROTOPORPHYRIN IX MONOMETHYL ESTER CYCLASE-RELATED"/>
    <property type="match status" value="1"/>
</dbReference>
<dbReference type="PANTHER" id="PTHR43409:SF7">
    <property type="entry name" value="BLL1977 PROTEIN"/>
    <property type="match status" value="1"/>
</dbReference>
<comment type="cofactor">
    <cofactor evidence="1">
        <name>[4Fe-4S] cluster</name>
        <dbReference type="ChEBI" id="CHEBI:49883"/>
    </cofactor>
</comment>
<dbReference type="Proteomes" id="UP001597343">
    <property type="component" value="Unassembled WGS sequence"/>
</dbReference>
<gene>
    <name evidence="8" type="ORF">ACFSOY_04710</name>
</gene>